<evidence type="ECO:0000313" key="1">
    <source>
        <dbReference type="EMBL" id="MEQ2294587.1"/>
    </source>
</evidence>
<dbReference type="Proteomes" id="UP001469553">
    <property type="component" value="Unassembled WGS sequence"/>
</dbReference>
<sequence>MKYSMGAAGHGCLSLAGDLLRGEFVPSWCGVRGSIVSTVLTGICSVVPVGRCWGGFAQGPCLAVVARYMVGGRMRRGCLELDCVWSLRYVGVNLSAFLG</sequence>
<proteinExistence type="predicted"/>
<reference evidence="1 2" key="1">
    <citation type="submission" date="2021-06" db="EMBL/GenBank/DDBJ databases">
        <authorList>
            <person name="Palmer J.M."/>
        </authorList>
    </citation>
    <scope>NUCLEOTIDE SEQUENCE [LARGE SCALE GENOMIC DNA]</scope>
    <source>
        <strain evidence="1 2">AS_MEX2019</strain>
        <tissue evidence="1">Muscle</tissue>
    </source>
</reference>
<dbReference type="EMBL" id="JAHRIP010037868">
    <property type="protein sequence ID" value="MEQ2294587.1"/>
    <property type="molecule type" value="Genomic_DNA"/>
</dbReference>
<accession>A0ABV0YLX3</accession>
<comment type="caution">
    <text evidence="1">The sequence shown here is derived from an EMBL/GenBank/DDBJ whole genome shotgun (WGS) entry which is preliminary data.</text>
</comment>
<organism evidence="1 2">
    <name type="scientific">Ameca splendens</name>
    <dbReference type="NCBI Taxonomy" id="208324"/>
    <lineage>
        <taxon>Eukaryota</taxon>
        <taxon>Metazoa</taxon>
        <taxon>Chordata</taxon>
        <taxon>Craniata</taxon>
        <taxon>Vertebrata</taxon>
        <taxon>Euteleostomi</taxon>
        <taxon>Actinopterygii</taxon>
        <taxon>Neopterygii</taxon>
        <taxon>Teleostei</taxon>
        <taxon>Neoteleostei</taxon>
        <taxon>Acanthomorphata</taxon>
        <taxon>Ovalentaria</taxon>
        <taxon>Atherinomorphae</taxon>
        <taxon>Cyprinodontiformes</taxon>
        <taxon>Goodeidae</taxon>
        <taxon>Ameca</taxon>
    </lineage>
</organism>
<protein>
    <submittedName>
        <fullName evidence="1">Uncharacterized protein</fullName>
    </submittedName>
</protein>
<gene>
    <name evidence="1" type="ORF">AMECASPLE_005430</name>
</gene>
<evidence type="ECO:0000313" key="2">
    <source>
        <dbReference type="Proteomes" id="UP001469553"/>
    </source>
</evidence>
<name>A0ABV0YLX3_9TELE</name>
<keyword evidence="2" id="KW-1185">Reference proteome</keyword>